<dbReference type="Pfam" id="PF00069">
    <property type="entry name" value="Pkinase"/>
    <property type="match status" value="1"/>
</dbReference>
<dbReference type="EnsemblPlants" id="EMT20280">
    <property type="protein sequence ID" value="EMT20280"/>
    <property type="gene ID" value="F775_02096"/>
</dbReference>
<organism evidence="7">
    <name type="scientific">Aegilops tauschii</name>
    <name type="common">Tausch's goatgrass</name>
    <name type="synonym">Aegilops squarrosa</name>
    <dbReference type="NCBI Taxonomy" id="37682"/>
    <lineage>
        <taxon>Eukaryota</taxon>
        <taxon>Viridiplantae</taxon>
        <taxon>Streptophyta</taxon>
        <taxon>Embryophyta</taxon>
        <taxon>Tracheophyta</taxon>
        <taxon>Spermatophyta</taxon>
        <taxon>Magnoliopsida</taxon>
        <taxon>Liliopsida</taxon>
        <taxon>Poales</taxon>
        <taxon>Poaceae</taxon>
        <taxon>BOP clade</taxon>
        <taxon>Pooideae</taxon>
        <taxon>Triticodae</taxon>
        <taxon>Triticeae</taxon>
        <taxon>Triticinae</taxon>
        <taxon>Aegilops</taxon>
    </lineage>
</organism>
<evidence type="ECO:0000256" key="1">
    <source>
        <dbReference type="ARBA" id="ARBA00022527"/>
    </source>
</evidence>
<dbReference type="InterPro" id="IPR001245">
    <property type="entry name" value="Ser-Thr/Tyr_kinase_cat_dom"/>
</dbReference>
<dbReference type="GO" id="GO:0004674">
    <property type="term" value="F:protein serine/threonine kinase activity"/>
    <property type="evidence" value="ECO:0007669"/>
    <property type="project" value="UniProtKB-KW"/>
</dbReference>
<dbReference type="FunFam" id="3.30.200.20:FF:000924">
    <property type="entry name" value="Uncharacterized protein"/>
    <property type="match status" value="1"/>
</dbReference>
<dbReference type="ExpressionAtlas" id="R7WFT9">
    <property type="expression patterns" value="baseline"/>
</dbReference>
<dbReference type="GO" id="GO:0005524">
    <property type="term" value="F:ATP binding"/>
    <property type="evidence" value="ECO:0007669"/>
    <property type="project" value="UniProtKB-KW"/>
</dbReference>
<evidence type="ECO:0000256" key="4">
    <source>
        <dbReference type="ARBA" id="ARBA00022777"/>
    </source>
</evidence>
<keyword evidence="2" id="KW-0808">Transferase</keyword>
<dbReference type="PANTHER" id="PTHR27002">
    <property type="entry name" value="RECEPTOR-LIKE SERINE/THREONINE-PROTEIN KINASE SD1-8"/>
    <property type="match status" value="1"/>
</dbReference>
<dbReference type="InterPro" id="IPR011009">
    <property type="entry name" value="Kinase-like_dom_sf"/>
</dbReference>
<evidence type="ECO:0000256" key="6">
    <source>
        <dbReference type="SAM" id="MobiDB-lite"/>
    </source>
</evidence>
<feature type="region of interest" description="Disordered" evidence="6">
    <location>
        <begin position="1"/>
        <end position="69"/>
    </location>
</feature>
<dbReference type="Pfam" id="PF07714">
    <property type="entry name" value="PK_Tyr_Ser-Thr"/>
    <property type="match status" value="1"/>
</dbReference>
<proteinExistence type="predicted"/>
<dbReference type="PROSITE" id="PS50011">
    <property type="entry name" value="PROTEIN_KINASE_DOM"/>
    <property type="match status" value="1"/>
</dbReference>
<sequence length="422" mass="47127">MARLPVKTMSTSVLPDDGGTIGVAPLSKASSSPRSGCSGGNPRSGIPGSDDDGSLGRHPTWGHRFGGGASWRGQEKVQCCFYRGNTDGSQRRGAAEPRRQTRAAGQAGWRLSSFSEKGDTTCNKKENNEEENYTDLNELALWEKEIMNESNSGFSLYKFAEGKLPNGEQIAVKRLKLNSLQGLVEFKNEIRLIAKLQHINLVRLLGCCIEGNERMLVYEYMPERSLDSFIIGIDIRFTRDLKPSNILLDSEMNPKISDFGIARICPSNIVESNTTTVVGTIGYMAPEYFSQKIYSTKSDIFSFGILLLEIISGKVAFGSYKINGRSYDLRRYAWLLWRDEKCKELIDPSLREEYQKVEMIRCTQIALLCVQESADDRPTMREINMMLHNGNIILPMPTQPGYFDISPSIMDSSSPTDMVSSN</sequence>
<feature type="region of interest" description="Disordered" evidence="6">
    <location>
        <begin position="87"/>
        <end position="108"/>
    </location>
</feature>
<name>R7WFT9_AEGTA</name>
<feature type="compositionally biased region" description="Basic and acidic residues" evidence="6">
    <location>
        <begin position="89"/>
        <end position="99"/>
    </location>
</feature>
<evidence type="ECO:0000256" key="3">
    <source>
        <dbReference type="ARBA" id="ARBA00022741"/>
    </source>
</evidence>
<keyword evidence="5" id="KW-0067">ATP-binding</keyword>
<evidence type="ECO:0000256" key="5">
    <source>
        <dbReference type="ARBA" id="ARBA00022840"/>
    </source>
</evidence>
<evidence type="ECO:0000313" key="7">
    <source>
        <dbReference type="EnsemblPlants" id="EMT20280"/>
    </source>
</evidence>
<protein>
    <submittedName>
        <fullName evidence="7">Cysteine-rich receptor-like protein kinase 10</fullName>
    </submittedName>
</protein>
<evidence type="ECO:0000256" key="2">
    <source>
        <dbReference type="ARBA" id="ARBA00022679"/>
    </source>
</evidence>
<dbReference type="GO" id="GO:0005886">
    <property type="term" value="C:plasma membrane"/>
    <property type="evidence" value="ECO:0007669"/>
    <property type="project" value="TreeGrafter"/>
</dbReference>
<keyword evidence="4" id="KW-0418">Kinase</keyword>
<dbReference type="Gene3D" id="3.30.200.20">
    <property type="entry name" value="Phosphorylase Kinase, domain 1"/>
    <property type="match status" value="1"/>
</dbReference>
<dbReference type="PANTHER" id="PTHR27002:SF919">
    <property type="entry name" value="PROTEIN KINASE DOMAIN-CONTAINING PROTEIN"/>
    <property type="match status" value="1"/>
</dbReference>
<keyword evidence="3" id="KW-0547">Nucleotide-binding</keyword>
<reference evidence="7" key="1">
    <citation type="submission" date="2015-06" db="UniProtKB">
        <authorList>
            <consortium name="EnsemblPlants"/>
        </authorList>
    </citation>
    <scope>IDENTIFICATION</scope>
</reference>
<dbReference type="SMART" id="SM00220">
    <property type="entry name" value="S_TKc"/>
    <property type="match status" value="1"/>
</dbReference>
<dbReference type="AlphaFoldDB" id="R7WFT9"/>
<keyword evidence="1" id="KW-0723">Serine/threonine-protein kinase</keyword>
<dbReference type="Gene3D" id="1.10.510.10">
    <property type="entry name" value="Transferase(Phosphotransferase) domain 1"/>
    <property type="match status" value="1"/>
</dbReference>
<dbReference type="SUPFAM" id="SSF56112">
    <property type="entry name" value="Protein kinase-like (PK-like)"/>
    <property type="match status" value="1"/>
</dbReference>
<accession>R7WFT9</accession>
<dbReference type="InterPro" id="IPR000719">
    <property type="entry name" value="Prot_kinase_dom"/>
</dbReference>